<keyword evidence="7" id="KW-0472">Membrane</keyword>
<dbReference type="GO" id="GO:0016020">
    <property type="term" value="C:membrane"/>
    <property type="evidence" value="ECO:0007669"/>
    <property type="project" value="UniProtKB-SubCell"/>
</dbReference>
<keyword evidence="2" id="KW-0433">Leucine-rich repeat</keyword>
<feature type="signal peptide" evidence="8">
    <location>
        <begin position="1"/>
        <end position="25"/>
    </location>
</feature>
<feature type="domain" description="Malectin-like" evidence="9">
    <location>
        <begin position="31"/>
        <end position="344"/>
    </location>
</feature>
<name>A0A9E7KAW9_9LILI</name>
<evidence type="ECO:0000313" key="11">
    <source>
        <dbReference type="Proteomes" id="UP001055439"/>
    </source>
</evidence>
<evidence type="ECO:0000256" key="4">
    <source>
        <dbReference type="ARBA" id="ARBA00022729"/>
    </source>
</evidence>
<dbReference type="SUPFAM" id="SSF52058">
    <property type="entry name" value="L domain-like"/>
    <property type="match status" value="1"/>
</dbReference>
<evidence type="ECO:0000259" key="9">
    <source>
        <dbReference type="Pfam" id="PF12819"/>
    </source>
</evidence>
<keyword evidence="4 8" id="KW-0732">Signal</keyword>
<evidence type="ECO:0000256" key="6">
    <source>
        <dbReference type="ARBA" id="ARBA00022989"/>
    </source>
</evidence>
<evidence type="ECO:0000256" key="2">
    <source>
        <dbReference type="ARBA" id="ARBA00022614"/>
    </source>
</evidence>
<dbReference type="InterPro" id="IPR001611">
    <property type="entry name" value="Leu-rich_rpt"/>
</dbReference>
<dbReference type="Pfam" id="PF00560">
    <property type="entry name" value="LRR_1"/>
    <property type="match status" value="2"/>
</dbReference>
<dbReference type="PANTHER" id="PTHR45631:SF44">
    <property type="entry name" value="CARBOHYDRATE-BINDING PROTEIN OF THE ER PROTEIN"/>
    <property type="match status" value="1"/>
</dbReference>
<evidence type="ECO:0000256" key="8">
    <source>
        <dbReference type="SAM" id="SignalP"/>
    </source>
</evidence>
<gene>
    <name evidence="10" type="ORF">MUK42_23781</name>
</gene>
<dbReference type="InterPro" id="IPR032675">
    <property type="entry name" value="LRR_dom_sf"/>
</dbReference>
<dbReference type="InterPro" id="IPR024788">
    <property type="entry name" value="Malectin-like_Carb-bd_dom"/>
</dbReference>
<keyword evidence="3" id="KW-0812">Transmembrane</keyword>
<dbReference type="EMBL" id="CP097508">
    <property type="protein sequence ID" value="URE10776.1"/>
    <property type="molecule type" value="Genomic_DNA"/>
</dbReference>
<feature type="chain" id="PRO_5039617548" description="Malectin-like domain-containing protein" evidence="8">
    <location>
        <begin position="26"/>
        <end position="473"/>
    </location>
</feature>
<organism evidence="10 11">
    <name type="scientific">Musa troglodytarum</name>
    <name type="common">fe'i banana</name>
    <dbReference type="NCBI Taxonomy" id="320322"/>
    <lineage>
        <taxon>Eukaryota</taxon>
        <taxon>Viridiplantae</taxon>
        <taxon>Streptophyta</taxon>
        <taxon>Embryophyta</taxon>
        <taxon>Tracheophyta</taxon>
        <taxon>Spermatophyta</taxon>
        <taxon>Magnoliopsida</taxon>
        <taxon>Liliopsida</taxon>
        <taxon>Zingiberales</taxon>
        <taxon>Musaceae</taxon>
        <taxon>Musa</taxon>
    </lineage>
</organism>
<comment type="subcellular location">
    <subcellularLocation>
        <location evidence="1">Membrane</location>
        <topology evidence="1">Single-pass membrane protein</topology>
    </subcellularLocation>
</comment>
<dbReference type="Gene3D" id="3.80.10.10">
    <property type="entry name" value="Ribonuclease Inhibitor"/>
    <property type="match status" value="1"/>
</dbReference>
<reference evidence="10" key="1">
    <citation type="submission" date="2022-05" db="EMBL/GenBank/DDBJ databases">
        <title>The Musa troglodytarum L. genome provides insights into the mechanism of non-climacteric behaviour and enrichment of carotenoids.</title>
        <authorList>
            <person name="Wang J."/>
        </authorList>
    </citation>
    <scope>NUCLEOTIDE SEQUENCE</scope>
    <source>
        <tissue evidence="10">Leaf</tissue>
    </source>
</reference>
<keyword evidence="6" id="KW-1133">Transmembrane helix</keyword>
<evidence type="ECO:0000313" key="10">
    <source>
        <dbReference type="EMBL" id="URE10776.1"/>
    </source>
</evidence>
<evidence type="ECO:0000256" key="3">
    <source>
        <dbReference type="ARBA" id="ARBA00022692"/>
    </source>
</evidence>
<dbReference type="FunFam" id="3.80.10.10:FF:000129">
    <property type="entry name" value="Leucine-rich repeat receptor-like kinase"/>
    <property type="match status" value="1"/>
</dbReference>
<accession>A0A9E7KAW9</accession>
<dbReference type="OrthoDB" id="785492at2759"/>
<keyword evidence="5" id="KW-0677">Repeat</keyword>
<dbReference type="Pfam" id="PF12819">
    <property type="entry name" value="Malectin_like"/>
    <property type="match status" value="1"/>
</dbReference>
<evidence type="ECO:0000256" key="1">
    <source>
        <dbReference type="ARBA" id="ARBA00004167"/>
    </source>
</evidence>
<proteinExistence type="predicted"/>
<dbReference type="PANTHER" id="PTHR45631">
    <property type="entry name" value="OS07G0107800 PROTEIN-RELATED"/>
    <property type="match status" value="1"/>
</dbReference>
<dbReference type="AlphaFoldDB" id="A0A9E7KAW9"/>
<keyword evidence="11" id="KW-1185">Reference proteome</keyword>
<protein>
    <recommendedName>
        <fullName evidence="9">Malectin-like domain-containing protein</fullName>
    </recommendedName>
</protein>
<dbReference type="Proteomes" id="UP001055439">
    <property type="component" value="Chromosome 6"/>
</dbReference>
<evidence type="ECO:0000256" key="5">
    <source>
        <dbReference type="ARBA" id="ARBA00022737"/>
    </source>
</evidence>
<sequence length="473" mass="52403">MAKHLKTSLLSLLPLLPLLVATVSAGVFLSIDCGSSQSFIDERNIKWEGDNLYIGHGRSFVVRNRGSVSRAMTTLRVFDSRRKSCYRIDVSGGGRVLVRASFYYGNYDGKSFPPSFALQFDANGWDTVETSLDRPVSREAIYVVSGDATSVCVAQTQPYQLPFVSAIEVRTLEWSMYAHVDPSRALFLQRREAFGAQQIVRYKDDVYDRIWSPSTISKTALASDTSFIVPDSMDRPPKLVLRTAIAPTQQSSSLILPTYLSTSTERIYVNMYFSEMSELESTQMRSFEIYVDVVNVSVPVSPPYQDFIELSFANITANSNTAIELRATADSTLPPIISAREVFLVSAALSNGTNADDVNALGTLQRQFKVLRDWNGDPCLPFSYHWEWVTCSSDEKPRITALYLSGYGLTGGLPNFGALTALEIVDLHNNSLSGEIPDFLGNLPNLRILNLAYNSFSGSVPSSLTQKTNLNLE</sequence>
<evidence type="ECO:0000256" key="7">
    <source>
        <dbReference type="ARBA" id="ARBA00023136"/>
    </source>
</evidence>